<feature type="modified residue" description="Pyruvic acid (Ser); by autocatalysis" evidence="11">
    <location>
        <position position="204"/>
    </location>
</feature>
<keyword evidence="12" id="KW-0812">Transmembrane</keyword>
<keyword evidence="2 11" id="KW-0444">Lipid biosynthesis</keyword>
<reference evidence="13 14" key="1">
    <citation type="submission" date="2018-10" db="EMBL/GenBank/DDBJ databases">
        <title>Genomic Encyclopedia of Archaeal and Bacterial Type Strains, Phase II (KMG-II): from individual species to whole genera.</title>
        <authorList>
            <person name="Goeker M."/>
        </authorList>
    </citation>
    <scope>NUCLEOTIDE SEQUENCE [LARGE SCALE GENOMIC DNA]</scope>
    <source>
        <strain evidence="13 14">NSB1</strain>
    </source>
</reference>
<comment type="cofactor">
    <cofactor evidence="11">
        <name>pyruvate</name>
        <dbReference type="ChEBI" id="CHEBI:15361"/>
    </cofactor>
    <text evidence="11">Binds 1 pyruvoyl group covalently per subunit.</text>
</comment>
<keyword evidence="14" id="KW-1185">Reference proteome</keyword>
<dbReference type="InterPro" id="IPR003817">
    <property type="entry name" value="PS_Dcarbxylase"/>
</dbReference>
<dbReference type="Proteomes" id="UP000269493">
    <property type="component" value="Unassembled WGS sequence"/>
</dbReference>
<dbReference type="NCBIfam" id="NF003678">
    <property type="entry name" value="PRK05305.1-2"/>
    <property type="match status" value="1"/>
</dbReference>
<keyword evidence="5 11" id="KW-0472">Membrane</keyword>
<evidence type="ECO:0000256" key="4">
    <source>
        <dbReference type="ARBA" id="ARBA00023098"/>
    </source>
</evidence>
<organism evidence="13 14">
    <name type="scientific">Coprobacter fastidiosus NSB1 = JCM 33896</name>
    <dbReference type="NCBI Taxonomy" id="1349822"/>
    <lineage>
        <taxon>Bacteria</taxon>
        <taxon>Pseudomonadati</taxon>
        <taxon>Bacteroidota</taxon>
        <taxon>Bacteroidia</taxon>
        <taxon>Bacteroidales</taxon>
        <taxon>Barnesiellaceae</taxon>
        <taxon>Coprobacter</taxon>
    </lineage>
</organism>
<comment type="subcellular location">
    <subcellularLocation>
        <location evidence="11">Cell membrane</location>
        <topology evidence="11">Peripheral membrane protein</topology>
    </subcellularLocation>
</comment>
<keyword evidence="6 11" id="KW-0865">Zymogen</keyword>
<feature type="site" description="Cleavage (non-hydrolytic); by autocatalysis" evidence="11">
    <location>
        <begin position="203"/>
        <end position="204"/>
    </location>
</feature>
<feature type="chain" id="PRO_5023473472" description="Phosphatidylserine decarboxylase alpha chain" evidence="11">
    <location>
        <begin position="204"/>
        <end position="234"/>
    </location>
</feature>
<gene>
    <name evidence="11" type="primary">psd</name>
    <name evidence="13" type="ORF">BC742_2284</name>
</gene>
<dbReference type="InterPro" id="IPR033175">
    <property type="entry name" value="PSD-A"/>
</dbReference>
<evidence type="ECO:0000256" key="6">
    <source>
        <dbReference type="ARBA" id="ARBA00023145"/>
    </source>
</evidence>
<evidence type="ECO:0000256" key="10">
    <source>
        <dbReference type="ARBA" id="ARBA00023317"/>
    </source>
</evidence>
<comment type="PTM">
    <text evidence="11">Is synthesized initially as an inactive proenzyme. Formation of the active enzyme involves a self-maturation process in which the active site pyruvoyl group is generated from an internal serine residue via an autocatalytic post-translational modification. Two non-identical subunits are generated from the proenzyme in this reaction, and the pyruvate is formed at the N-terminus of the alpha chain, which is derived from the carboxyl end of the proenzyme. The post-translation cleavage follows an unusual pathway, termed non-hydrolytic serinolysis, in which the side chain hydroxyl group of the serine supplies its oxygen atom to form the C-terminus of the beta chain, while the remainder of the serine residue undergoes an oxidative deamination to produce ammonia and the pyruvoyl prosthetic group on the alpha chain.</text>
</comment>
<comment type="function">
    <text evidence="11">Catalyzes the formation of phosphatidylethanolamine (PtdEtn) from phosphatidylserine (PtdSer).</text>
</comment>
<evidence type="ECO:0000256" key="5">
    <source>
        <dbReference type="ARBA" id="ARBA00023136"/>
    </source>
</evidence>
<name>A0A495VLD0_9BACT</name>
<dbReference type="AlphaFoldDB" id="A0A495VLD0"/>
<accession>A0A495VLD0</accession>
<keyword evidence="3 11" id="KW-0210">Decarboxylase</keyword>
<comment type="subunit">
    <text evidence="11">Heterodimer of a large membrane-associated beta subunit and a small pyruvoyl-containing alpha subunit.</text>
</comment>
<keyword evidence="10 11" id="KW-0670">Pyruvate</keyword>
<dbReference type="GO" id="GO:0005886">
    <property type="term" value="C:plasma membrane"/>
    <property type="evidence" value="ECO:0007669"/>
    <property type="project" value="UniProtKB-SubCell"/>
</dbReference>
<keyword evidence="12" id="KW-1133">Transmembrane helix</keyword>
<keyword evidence="9 11" id="KW-1208">Phospholipid metabolism</keyword>
<dbReference type="PANTHER" id="PTHR35809:SF1">
    <property type="entry name" value="ARCHAETIDYLSERINE DECARBOXYLASE PROENZYME-RELATED"/>
    <property type="match status" value="1"/>
</dbReference>
<protein>
    <recommendedName>
        <fullName evidence="11">Phosphatidylserine decarboxylase proenzyme</fullName>
        <ecNumber evidence="11">4.1.1.65</ecNumber>
    </recommendedName>
    <component>
        <recommendedName>
            <fullName evidence="11">Phosphatidylserine decarboxylase alpha chain</fullName>
        </recommendedName>
    </component>
    <component>
        <recommendedName>
            <fullName evidence="11">Phosphatidylserine decarboxylase beta chain</fullName>
        </recommendedName>
    </component>
</protein>
<feature type="chain" id="PRO_5023473471" description="Phosphatidylserine decarboxylase beta chain" evidence="11">
    <location>
        <begin position="1"/>
        <end position="203"/>
    </location>
</feature>
<dbReference type="UniPathway" id="UPA00558">
    <property type="reaction ID" value="UER00616"/>
</dbReference>
<keyword evidence="8 11" id="KW-0456">Lyase</keyword>
<comment type="pathway">
    <text evidence="11">Phospholipid metabolism; phosphatidylethanolamine biosynthesis; phosphatidylethanolamine from CDP-diacylglycerol: step 2/2.</text>
</comment>
<dbReference type="Pfam" id="PF02666">
    <property type="entry name" value="PS_Dcarbxylase"/>
    <property type="match status" value="1"/>
</dbReference>
<evidence type="ECO:0000256" key="2">
    <source>
        <dbReference type="ARBA" id="ARBA00022516"/>
    </source>
</evidence>
<evidence type="ECO:0000256" key="12">
    <source>
        <dbReference type="SAM" id="Phobius"/>
    </source>
</evidence>
<dbReference type="GO" id="GO:0006646">
    <property type="term" value="P:phosphatidylethanolamine biosynthetic process"/>
    <property type="evidence" value="ECO:0007669"/>
    <property type="project" value="UniProtKB-UniRule"/>
</dbReference>
<feature type="active site" description="Schiff-base intermediate with substrate; via pyruvic acid" evidence="11">
    <location>
        <position position="204"/>
    </location>
</feature>
<evidence type="ECO:0000256" key="8">
    <source>
        <dbReference type="ARBA" id="ARBA00023239"/>
    </source>
</evidence>
<dbReference type="EMBL" id="RBXN01000008">
    <property type="protein sequence ID" value="RKT50179.1"/>
    <property type="molecule type" value="Genomic_DNA"/>
</dbReference>
<evidence type="ECO:0000256" key="11">
    <source>
        <dbReference type="HAMAP-Rule" id="MF_00664"/>
    </source>
</evidence>
<keyword evidence="4 11" id="KW-0443">Lipid metabolism</keyword>
<dbReference type="PANTHER" id="PTHR35809">
    <property type="entry name" value="ARCHAETIDYLSERINE DECARBOXYLASE PROENZYME-RELATED"/>
    <property type="match status" value="1"/>
</dbReference>
<comment type="caution">
    <text evidence="13">The sequence shown here is derived from an EMBL/GenBank/DDBJ whole genome shotgun (WGS) entry which is preliminary data.</text>
</comment>
<comment type="similarity">
    <text evidence="11">Belongs to the phosphatidylserine decarboxylase family. PSD-A subfamily.</text>
</comment>
<dbReference type="HAMAP" id="MF_00664">
    <property type="entry name" value="PS_decarb_PSD_A"/>
    <property type="match status" value="1"/>
</dbReference>
<comment type="catalytic activity">
    <reaction evidence="11">
        <text>a 1,2-diacyl-sn-glycero-3-phospho-L-serine + H(+) = a 1,2-diacyl-sn-glycero-3-phosphoethanolamine + CO2</text>
        <dbReference type="Rhea" id="RHEA:20828"/>
        <dbReference type="ChEBI" id="CHEBI:15378"/>
        <dbReference type="ChEBI" id="CHEBI:16526"/>
        <dbReference type="ChEBI" id="CHEBI:57262"/>
        <dbReference type="ChEBI" id="CHEBI:64612"/>
        <dbReference type="EC" id="4.1.1.65"/>
    </reaction>
</comment>
<dbReference type="GO" id="GO:0004609">
    <property type="term" value="F:phosphatidylserine decarboxylase activity"/>
    <property type="evidence" value="ECO:0007669"/>
    <property type="project" value="UniProtKB-UniRule"/>
</dbReference>
<evidence type="ECO:0000256" key="9">
    <source>
        <dbReference type="ARBA" id="ARBA00023264"/>
    </source>
</evidence>
<evidence type="ECO:0000256" key="1">
    <source>
        <dbReference type="ARBA" id="ARBA00022475"/>
    </source>
</evidence>
<keyword evidence="1 11" id="KW-1003">Cell membrane</keyword>
<evidence type="ECO:0000313" key="13">
    <source>
        <dbReference type="EMBL" id="RKT50179.1"/>
    </source>
</evidence>
<keyword evidence="7 11" id="KW-0594">Phospholipid biosynthesis</keyword>
<evidence type="ECO:0000256" key="7">
    <source>
        <dbReference type="ARBA" id="ARBA00023209"/>
    </source>
</evidence>
<proteinExistence type="inferred from homology"/>
<sequence length="234" mass="26788">MSLLLHDKFLRCDIMKMKIHQEGQNILIILCIILLILNSLIHYFINIHYVSIPFLVISIIFFLLVLNFFRSPKRHYKGDIENSIVAPADGTIVAVEEVMENEYFHDKRIQVSIFMSIFNVHANWFPVNGTVTHVSHQNGRFMAAYLPKSSTENERSTVVIKTDKGEEILMRQIAGAMARRIVTYAEVGDKCHINEHMGFIKFGSRVDVFLPLGTEVLVKLNDKTTGNITQIARL</sequence>
<dbReference type="EC" id="4.1.1.65" evidence="11"/>
<evidence type="ECO:0000256" key="3">
    <source>
        <dbReference type="ARBA" id="ARBA00022793"/>
    </source>
</evidence>
<feature type="transmembrane region" description="Helical" evidence="12">
    <location>
        <begin position="51"/>
        <end position="69"/>
    </location>
</feature>
<evidence type="ECO:0000313" key="14">
    <source>
        <dbReference type="Proteomes" id="UP000269493"/>
    </source>
</evidence>
<feature type="transmembrane region" description="Helical" evidence="12">
    <location>
        <begin position="25"/>
        <end position="45"/>
    </location>
</feature>